<dbReference type="VEuPathDB" id="FungiDB:HpaG806575"/>
<keyword evidence="2" id="KW-1185">Reference proteome</keyword>
<dbReference type="EMBL" id="JH598326">
    <property type="status" value="NOT_ANNOTATED_CDS"/>
    <property type="molecule type" value="Genomic_DNA"/>
</dbReference>
<dbReference type="HOGENOM" id="CLU_3018399_0_0_1"/>
<accession>M4BJJ6</accession>
<protein>
    <submittedName>
        <fullName evidence="1">Uncharacterized protein</fullName>
    </submittedName>
</protein>
<reference evidence="2" key="1">
    <citation type="journal article" date="2010" name="Science">
        <title>Signatures of adaptation to obligate biotrophy in the Hyaloperonospora arabidopsidis genome.</title>
        <authorList>
            <person name="Baxter L."/>
            <person name="Tripathy S."/>
            <person name="Ishaque N."/>
            <person name="Boot N."/>
            <person name="Cabral A."/>
            <person name="Kemen E."/>
            <person name="Thines M."/>
            <person name="Ah-Fong A."/>
            <person name="Anderson R."/>
            <person name="Badejoko W."/>
            <person name="Bittner-Eddy P."/>
            <person name="Boore J.L."/>
            <person name="Chibucos M.C."/>
            <person name="Coates M."/>
            <person name="Dehal P."/>
            <person name="Delehaunty K."/>
            <person name="Dong S."/>
            <person name="Downton P."/>
            <person name="Dumas B."/>
            <person name="Fabro G."/>
            <person name="Fronick C."/>
            <person name="Fuerstenberg S.I."/>
            <person name="Fulton L."/>
            <person name="Gaulin E."/>
            <person name="Govers F."/>
            <person name="Hughes L."/>
            <person name="Humphray S."/>
            <person name="Jiang R.H."/>
            <person name="Judelson H."/>
            <person name="Kamoun S."/>
            <person name="Kyung K."/>
            <person name="Meijer H."/>
            <person name="Minx P."/>
            <person name="Morris P."/>
            <person name="Nelson J."/>
            <person name="Phuntumart V."/>
            <person name="Qutob D."/>
            <person name="Rehmany A."/>
            <person name="Rougon-Cardoso A."/>
            <person name="Ryden P."/>
            <person name="Torto-Alalibo T."/>
            <person name="Studholme D."/>
            <person name="Wang Y."/>
            <person name="Win J."/>
            <person name="Wood J."/>
            <person name="Clifton S.W."/>
            <person name="Rogers J."/>
            <person name="Van den Ackerveken G."/>
            <person name="Jones J.D."/>
            <person name="McDowell J.M."/>
            <person name="Beynon J."/>
            <person name="Tyler B.M."/>
        </authorList>
    </citation>
    <scope>NUCLEOTIDE SEQUENCE [LARGE SCALE GENOMIC DNA]</scope>
    <source>
        <strain evidence="2">Emoy2</strain>
    </source>
</reference>
<name>M4BJJ6_HYAAE</name>
<dbReference type="Proteomes" id="UP000011713">
    <property type="component" value="Unassembled WGS sequence"/>
</dbReference>
<evidence type="ECO:0000313" key="1">
    <source>
        <dbReference type="EnsemblProtists" id="HpaP806575"/>
    </source>
</evidence>
<dbReference type="EnsemblProtists" id="HpaT806575">
    <property type="protein sequence ID" value="HpaP806575"/>
    <property type="gene ID" value="HpaG806575"/>
</dbReference>
<dbReference type="AlphaFoldDB" id="M4BJJ6"/>
<evidence type="ECO:0000313" key="2">
    <source>
        <dbReference type="Proteomes" id="UP000011713"/>
    </source>
</evidence>
<dbReference type="InParanoid" id="M4BJJ6"/>
<reference evidence="1" key="2">
    <citation type="submission" date="2015-06" db="UniProtKB">
        <authorList>
            <consortium name="EnsemblProtists"/>
        </authorList>
    </citation>
    <scope>IDENTIFICATION</scope>
    <source>
        <strain evidence="1">Emoy2</strain>
    </source>
</reference>
<proteinExistence type="predicted"/>
<organism evidence="1 2">
    <name type="scientific">Hyaloperonospora arabidopsidis (strain Emoy2)</name>
    <name type="common">Downy mildew agent</name>
    <name type="synonym">Peronospora arabidopsidis</name>
    <dbReference type="NCBI Taxonomy" id="559515"/>
    <lineage>
        <taxon>Eukaryota</taxon>
        <taxon>Sar</taxon>
        <taxon>Stramenopiles</taxon>
        <taxon>Oomycota</taxon>
        <taxon>Peronosporomycetes</taxon>
        <taxon>Peronosporales</taxon>
        <taxon>Peronosporaceae</taxon>
        <taxon>Hyaloperonospora</taxon>
    </lineage>
</organism>
<sequence>MTTAKREPREIFCMLQVLPYPEELLSCLSGSVLEYCTAAWRKGCLQARLASYRIGT</sequence>